<dbReference type="Pfam" id="PF01430">
    <property type="entry name" value="HSP33"/>
    <property type="match status" value="1"/>
</dbReference>
<dbReference type="PANTHER" id="PTHR30111:SF1">
    <property type="entry name" value="33 KDA CHAPERONIN"/>
    <property type="match status" value="1"/>
</dbReference>
<dbReference type="CDD" id="cd00498">
    <property type="entry name" value="Hsp33"/>
    <property type="match status" value="1"/>
</dbReference>
<evidence type="ECO:0000256" key="5">
    <source>
        <dbReference type="ARBA" id="ARBA00023284"/>
    </source>
</evidence>
<keyword evidence="5" id="KW-0676">Redox-active center</keyword>
<dbReference type="Proteomes" id="UP001497392">
    <property type="component" value="Unassembled WGS sequence"/>
</dbReference>
<keyword evidence="1" id="KW-0963">Cytoplasm</keyword>
<sequence>MHLPLRSRLHTGSALQLVHTKLQRQSISRYQCYQRSSRRQCGSTVRCSSTDEVLRSMSENGEVSILVVDGTDLVSEACTRHGTAPTASAALGRALMGTLLMGCFRAEGEATQVTFKGNGVLGGMQIIADAHGNVKGKVGNPAADPPLRPDGKLDVGAAVGRGILAVVRSNKSQDEPYTGLTEIKSGEVAEDLAGYLADSEQISSALALGVSIHRDAAIRAAGGYLIQVLPFASEETLSQLEQNVARCGAMTDMLHEGCTPRVITERLLHGLGVSDSGFSLHPRYGPCEADSLKERMKRAVALLGEKEVQSIMRQEGKIEVSCDFCRETYTFGEQEVMDALPAEA</sequence>
<dbReference type="Gene3D" id="3.55.30.10">
    <property type="entry name" value="Hsp33 domain"/>
    <property type="match status" value="1"/>
</dbReference>
<dbReference type="PANTHER" id="PTHR30111">
    <property type="entry name" value="33 KDA CHAPERONIN"/>
    <property type="match status" value="1"/>
</dbReference>
<name>A0ABP1FSD5_9CHLO</name>
<dbReference type="InterPro" id="IPR000397">
    <property type="entry name" value="Heat_shock_Hsp33"/>
</dbReference>
<evidence type="ECO:0000256" key="2">
    <source>
        <dbReference type="ARBA" id="ARBA00022833"/>
    </source>
</evidence>
<dbReference type="Gene3D" id="3.90.1280.10">
    <property type="entry name" value="HSP33 redox switch-like"/>
    <property type="match status" value="1"/>
</dbReference>
<dbReference type="PIRSF" id="PIRSF005261">
    <property type="entry name" value="Heat_shock_Hsp33"/>
    <property type="match status" value="1"/>
</dbReference>
<evidence type="ECO:0000256" key="1">
    <source>
        <dbReference type="ARBA" id="ARBA00022490"/>
    </source>
</evidence>
<reference evidence="6 7" key="1">
    <citation type="submission" date="2024-06" db="EMBL/GenBank/DDBJ databases">
        <authorList>
            <person name="Kraege A."/>
            <person name="Thomma B."/>
        </authorList>
    </citation>
    <scope>NUCLEOTIDE SEQUENCE [LARGE SCALE GENOMIC DNA]</scope>
</reference>
<proteinExistence type="predicted"/>
<evidence type="ECO:0000313" key="6">
    <source>
        <dbReference type="EMBL" id="CAL5221871.1"/>
    </source>
</evidence>
<comment type="caution">
    <text evidence="6">The sequence shown here is derived from an EMBL/GenBank/DDBJ whole genome shotgun (WGS) entry which is preliminary data.</text>
</comment>
<gene>
    <name evidence="6" type="primary">g4134</name>
    <name evidence="6" type="ORF">VP750_LOCUS3530</name>
</gene>
<keyword evidence="4" id="KW-0143">Chaperone</keyword>
<dbReference type="InterPro" id="IPR016153">
    <property type="entry name" value="Heat_shock_Hsp33_N"/>
</dbReference>
<evidence type="ECO:0000313" key="7">
    <source>
        <dbReference type="Proteomes" id="UP001497392"/>
    </source>
</evidence>
<dbReference type="EMBL" id="CAXHTA020000005">
    <property type="protein sequence ID" value="CAL5221871.1"/>
    <property type="molecule type" value="Genomic_DNA"/>
</dbReference>
<accession>A0ABP1FSD5</accession>
<dbReference type="InterPro" id="IPR016154">
    <property type="entry name" value="Heat_shock_Hsp33_C"/>
</dbReference>
<keyword evidence="7" id="KW-1185">Reference proteome</keyword>
<dbReference type="SUPFAM" id="SSF118352">
    <property type="entry name" value="HSP33 redox switch-like"/>
    <property type="match status" value="1"/>
</dbReference>
<keyword evidence="2" id="KW-0862">Zinc</keyword>
<keyword evidence="3" id="KW-1015">Disulfide bond</keyword>
<dbReference type="SUPFAM" id="SSF64397">
    <property type="entry name" value="Hsp33 domain"/>
    <property type="match status" value="1"/>
</dbReference>
<evidence type="ECO:0000256" key="3">
    <source>
        <dbReference type="ARBA" id="ARBA00023157"/>
    </source>
</evidence>
<evidence type="ECO:0000256" key="4">
    <source>
        <dbReference type="ARBA" id="ARBA00023186"/>
    </source>
</evidence>
<protein>
    <submittedName>
        <fullName evidence="6">G4134 protein</fullName>
    </submittedName>
</protein>
<organism evidence="6 7">
    <name type="scientific">Coccomyxa viridis</name>
    <dbReference type="NCBI Taxonomy" id="1274662"/>
    <lineage>
        <taxon>Eukaryota</taxon>
        <taxon>Viridiplantae</taxon>
        <taxon>Chlorophyta</taxon>
        <taxon>core chlorophytes</taxon>
        <taxon>Trebouxiophyceae</taxon>
        <taxon>Trebouxiophyceae incertae sedis</taxon>
        <taxon>Coccomyxaceae</taxon>
        <taxon>Coccomyxa</taxon>
    </lineage>
</organism>